<accession>A0A8H5C9X4</accession>
<protein>
    <submittedName>
        <fullName evidence="2">Uncharacterized protein</fullName>
    </submittedName>
</protein>
<comment type="caution">
    <text evidence="2">The sequence shown here is derived from an EMBL/GenBank/DDBJ whole genome shotgun (WGS) entry which is preliminary data.</text>
</comment>
<organism evidence="2 3">
    <name type="scientific">Ephemerocybe angulata</name>
    <dbReference type="NCBI Taxonomy" id="980116"/>
    <lineage>
        <taxon>Eukaryota</taxon>
        <taxon>Fungi</taxon>
        <taxon>Dikarya</taxon>
        <taxon>Basidiomycota</taxon>
        <taxon>Agaricomycotina</taxon>
        <taxon>Agaricomycetes</taxon>
        <taxon>Agaricomycetidae</taxon>
        <taxon>Agaricales</taxon>
        <taxon>Agaricineae</taxon>
        <taxon>Psathyrellaceae</taxon>
        <taxon>Ephemerocybe</taxon>
    </lineage>
</organism>
<feature type="compositionally biased region" description="Basic and acidic residues" evidence="1">
    <location>
        <begin position="704"/>
        <end position="715"/>
    </location>
</feature>
<keyword evidence="3" id="KW-1185">Reference proteome</keyword>
<evidence type="ECO:0000313" key="2">
    <source>
        <dbReference type="EMBL" id="KAF5337216.1"/>
    </source>
</evidence>
<dbReference type="Proteomes" id="UP000541558">
    <property type="component" value="Unassembled WGS sequence"/>
</dbReference>
<feature type="compositionally biased region" description="Polar residues" evidence="1">
    <location>
        <begin position="7"/>
        <end position="35"/>
    </location>
</feature>
<feature type="compositionally biased region" description="Basic residues" evidence="1">
    <location>
        <begin position="685"/>
        <end position="703"/>
    </location>
</feature>
<dbReference type="Gene3D" id="1.10.30.10">
    <property type="entry name" value="High mobility group box domain"/>
    <property type="match status" value="1"/>
</dbReference>
<evidence type="ECO:0000256" key="1">
    <source>
        <dbReference type="SAM" id="MobiDB-lite"/>
    </source>
</evidence>
<evidence type="ECO:0000313" key="3">
    <source>
        <dbReference type="Proteomes" id="UP000541558"/>
    </source>
</evidence>
<dbReference type="InterPro" id="IPR036910">
    <property type="entry name" value="HMG_box_dom_sf"/>
</dbReference>
<dbReference type="AlphaFoldDB" id="A0A8H5C9X4"/>
<sequence>MGDRQPGSFSGNPQQPYYHQPTPGASTSGAQQAPYYQNQVADQYYQSMNLHGYSGGHPAMPQPASYHTSYHTATNSRPYTFGQGIGPGLPQPQGMSNPAPSQYQNAPNWGNSSLYQSSSQGQSYGPVSYFAGDRNAWQSHSQGPVGSGGIGQYAPPHTPYYAPGQWNQANYHQGPSYRPTLTLATNMHAPVARLASSAANTPDSLNAASPFSPYPSVGTPATTASGHPSPQIYASSSRLPPHTPTKQVTPEELEAAKGKLTELRDMDKKESNSFIYFKSDFVAKEKQKQEEMPAHELTLYLEEQRASGLVLDGQCYAREAKKAWKKLPTEEQAVWAKLAEEAQKTTLEAKKAKAQEEGIAYVPFAKFETDQAMPTLAHFEAVMNALSNRTPEEVYQLEMLIQDAWERVREKACIKAALQAIRDNEEVKKELELTEQGKELMIELDRRRDARMTANRKRARSSAGTSGPPAKKGRKRAPMPAIAEEPGPEFPTQEGAVAGPSSVIFQPPSVPLSEHEIELAIPSNELESSPVASEHVERAEAATNTTVDVPSPASVTGEEDVPTAVSITREENAVPVSEDAATATVAVDTSDAGRAATDDAQEEAQSGTGLPQNEIEAQAGLLTAAIPIVALTATGAESAQVEPDALNAGDQVFPAVQPIQEPEALPQDVQDTEVAPAIVQAPSFKRRVRKNAATRPKTPRKGKPLPERKDTERTDAVAQPEELAPSATPQDQPIAQPIAVSLAEIEGFNKYKPILLAKSNSPASRKSRTIALALDKEVEEAVRASWIGTSAVLSAPATPEPEDRDPLAKFFNFDV</sequence>
<feature type="region of interest" description="Disordered" evidence="1">
    <location>
        <begin position="685"/>
        <end position="734"/>
    </location>
</feature>
<name>A0A8H5C9X4_9AGAR</name>
<reference evidence="2 3" key="1">
    <citation type="journal article" date="2020" name="ISME J.">
        <title>Uncovering the hidden diversity of litter-decomposition mechanisms in mushroom-forming fungi.</title>
        <authorList>
            <person name="Floudas D."/>
            <person name="Bentzer J."/>
            <person name="Ahren D."/>
            <person name="Johansson T."/>
            <person name="Persson P."/>
            <person name="Tunlid A."/>
        </authorList>
    </citation>
    <scope>NUCLEOTIDE SEQUENCE [LARGE SCALE GENOMIC DNA]</scope>
    <source>
        <strain evidence="2 3">CBS 175.51</strain>
    </source>
</reference>
<feature type="region of interest" description="Disordered" evidence="1">
    <location>
        <begin position="444"/>
        <end position="501"/>
    </location>
</feature>
<dbReference type="EMBL" id="JAACJK010000057">
    <property type="protein sequence ID" value="KAF5337216.1"/>
    <property type="molecule type" value="Genomic_DNA"/>
</dbReference>
<feature type="region of interest" description="Disordered" evidence="1">
    <location>
        <begin position="589"/>
        <end position="610"/>
    </location>
</feature>
<feature type="region of interest" description="Disordered" evidence="1">
    <location>
        <begin position="216"/>
        <end position="250"/>
    </location>
</feature>
<gene>
    <name evidence="2" type="ORF">D9611_002872</name>
</gene>
<feature type="compositionally biased region" description="Polar residues" evidence="1">
    <location>
        <begin position="219"/>
        <end position="248"/>
    </location>
</feature>
<feature type="region of interest" description="Disordered" evidence="1">
    <location>
        <begin position="1"/>
        <end position="35"/>
    </location>
</feature>
<proteinExistence type="predicted"/>